<evidence type="ECO:0000313" key="1">
    <source>
        <dbReference type="EMBL" id="KZT25532.1"/>
    </source>
</evidence>
<reference evidence="1 2" key="1">
    <citation type="journal article" date="2016" name="Mol. Biol. Evol.">
        <title>Comparative Genomics of Early-Diverging Mushroom-Forming Fungi Provides Insights into the Origins of Lignocellulose Decay Capabilities.</title>
        <authorList>
            <person name="Nagy L.G."/>
            <person name="Riley R."/>
            <person name="Tritt A."/>
            <person name="Adam C."/>
            <person name="Daum C."/>
            <person name="Floudas D."/>
            <person name="Sun H."/>
            <person name="Yadav J.S."/>
            <person name="Pangilinan J."/>
            <person name="Larsson K.H."/>
            <person name="Matsuura K."/>
            <person name="Barry K."/>
            <person name="Labutti K."/>
            <person name="Kuo R."/>
            <person name="Ohm R.A."/>
            <person name="Bhattacharya S.S."/>
            <person name="Shirouzu T."/>
            <person name="Yoshinaga Y."/>
            <person name="Martin F.M."/>
            <person name="Grigoriev I.V."/>
            <person name="Hibbett D.S."/>
        </authorList>
    </citation>
    <scope>NUCLEOTIDE SEQUENCE [LARGE SCALE GENOMIC DNA]</scope>
    <source>
        <strain evidence="1 2">HHB14362 ss-1</strain>
    </source>
</reference>
<name>A0A165SQX6_9AGAM</name>
<accession>A0A165SQX6</accession>
<keyword evidence="2" id="KW-1185">Reference proteome</keyword>
<evidence type="ECO:0000313" key="2">
    <source>
        <dbReference type="Proteomes" id="UP000076761"/>
    </source>
</evidence>
<dbReference type="AlphaFoldDB" id="A0A165SQX6"/>
<proteinExistence type="predicted"/>
<organism evidence="1 2">
    <name type="scientific">Neolentinus lepideus HHB14362 ss-1</name>
    <dbReference type="NCBI Taxonomy" id="1314782"/>
    <lineage>
        <taxon>Eukaryota</taxon>
        <taxon>Fungi</taxon>
        <taxon>Dikarya</taxon>
        <taxon>Basidiomycota</taxon>
        <taxon>Agaricomycotina</taxon>
        <taxon>Agaricomycetes</taxon>
        <taxon>Gloeophyllales</taxon>
        <taxon>Gloeophyllaceae</taxon>
        <taxon>Neolentinus</taxon>
    </lineage>
</organism>
<dbReference type="EMBL" id="KV425571">
    <property type="protein sequence ID" value="KZT25532.1"/>
    <property type="molecule type" value="Genomic_DNA"/>
</dbReference>
<sequence length="341" mass="38046">MSVFLNACLPRLSSTALSASLNTRLGLSRFSRPSSALFLVFFNTSPVCSNVPVGLLSTPPGFLQRLSDSFQRFPHHSALLVLIGLPKRASSVFSTPHRFLSTLHSTLVSCRLVPVGLPQHLSCFIFQHLSGLFQRSCRSPQCFFWFPSTPLRFVSRLPSTLVSACLVLLVLPLGLIQRLSSLFQRARRSSSTLLQVLCQLLSGLFQSVSLSAPPDFLQRLFGLFQRSHQSPQHSSWYSPTPYWFVSSLPSVSSARLVVFDVSSSFLNVHSNLSQRSSLPRRSLRSTSTLNSVYLNVYFDLPQHSLQSISTLRFSLPRRSLRSFSNVGLLQRARRATSTLLL</sequence>
<gene>
    <name evidence="1" type="ORF">NEOLEDRAFT_348265</name>
</gene>
<dbReference type="Proteomes" id="UP000076761">
    <property type="component" value="Unassembled WGS sequence"/>
</dbReference>
<protein>
    <submittedName>
        <fullName evidence="1">Uncharacterized protein</fullName>
    </submittedName>
</protein>
<dbReference type="InParanoid" id="A0A165SQX6"/>